<dbReference type="SMART" id="SM00448">
    <property type="entry name" value="REC"/>
    <property type="match status" value="1"/>
</dbReference>
<keyword evidence="5" id="KW-1185">Reference proteome</keyword>
<organism evidence="4 5">
    <name type="scientific">Sphingomonas donggukensis</name>
    <dbReference type="NCBI Taxonomy" id="2949093"/>
    <lineage>
        <taxon>Bacteria</taxon>
        <taxon>Pseudomonadati</taxon>
        <taxon>Pseudomonadota</taxon>
        <taxon>Alphaproteobacteria</taxon>
        <taxon>Sphingomonadales</taxon>
        <taxon>Sphingomonadaceae</taxon>
        <taxon>Sphingomonas</taxon>
    </lineage>
</organism>
<evidence type="ECO:0000259" key="3">
    <source>
        <dbReference type="PROSITE" id="PS50110"/>
    </source>
</evidence>
<dbReference type="PANTHER" id="PTHR44591:SF3">
    <property type="entry name" value="RESPONSE REGULATORY DOMAIN-CONTAINING PROTEIN"/>
    <property type="match status" value="1"/>
</dbReference>
<evidence type="ECO:0000256" key="1">
    <source>
        <dbReference type="ARBA" id="ARBA00022553"/>
    </source>
</evidence>
<dbReference type="InterPro" id="IPR011006">
    <property type="entry name" value="CheY-like_superfamily"/>
</dbReference>
<dbReference type="RefSeq" id="WP_250751899.1">
    <property type="nucleotide sequence ID" value="NZ_CP098401.1"/>
</dbReference>
<dbReference type="InterPro" id="IPR050595">
    <property type="entry name" value="Bact_response_regulator"/>
</dbReference>
<proteinExistence type="predicted"/>
<sequence>MAGYSDIERSGHATILAVDDRPANLAALGRRLRESGYDVVLIDGGRAALERIARGGIDLVLLDMVMPGLSGVDVLAEIRADPETRDLPVIMVTARAEPQAAVEALAAGADDWIAKPFAFESLIARIARALARSVARPTLTPTADRARLVASIQALHDQVARLTL</sequence>
<protein>
    <submittedName>
        <fullName evidence="4">Response regulator</fullName>
    </submittedName>
</protein>
<dbReference type="SUPFAM" id="SSF52172">
    <property type="entry name" value="CheY-like"/>
    <property type="match status" value="1"/>
</dbReference>
<dbReference type="PROSITE" id="PS50110">
    <property type="entry name" value="RESPONSE_REGULATORY"/>
    <property type="match status" value="1"/>
</dbReference>
<dbReference type="Gene3D" id="3.40.50.2300">
    <property type="match status" value="1"/>
</dbReference>
<dbReference type="Pfam" id="PF00072">
    <property type="entry name" value="Response_reg"/>
    <property type="match status" value="1"/>
</dbReference>
<accession>A0ABY4TZ34</accession>
<dbReference type="PANTHER" id="PTHR44591">
    <property type="entry name" value="STRESS RESPONSE REGULATOR PROTEIN 1"/>
    <property type="match status" value="1"/>
</dbReference>
<evidence type="ECO:0000256" key="2">
    <source>
        <dbReference type="PROSITE-ProRule" id="PRU00169"/>
    </source>
</evidence>
<dbReference type="Proteomes" id="UP001055580">
    <property type="component" value="Chromosome"/>
</dbReference>
<dbReference type="EMBL" id="CP098401">
    <property type="protein sequence ID" value="URW75568.1"/>
    <property type="molecule type" value="Genomic_DNA"/>
</dbReference>
<keyword evidence="1 2" id="KW-0597">Phosphoprotein</keyword>
<feature type="domain" description="Response regulatory" evidence="3">
    <location>
        <begin position="14"/>
        <end position="130"/>
    </location>
</feature>
<dbReference type="InterPro" id="IPR001789">
    <property type="entry name" value="Sig_transdc_resp-reg_receiver"/>
</dbReference>
<feature type="modified residue" description="4-aspartylphosphate" evidence="2">
    <location>
        <position position="63"/>
    </location>
</feature>
<reference evidence="4" key="1">
    <citation type="submission" date="2022-05" db="EMBL/GenBank/DDBJ databases">
        <title>Sphingomonas sp. strain RMG20 Genome sequencing and assembly.</title>
        <authorList>
            <person name="Kim I."/>
        </authorList>
    </citation>
    <scope>NUCLEOTIDE SEQUENCE</scope>
    <source>
        <strain evidence="4">RMG20</strain>
    </source>
</reference>
<evidence type="ECO:0000313" key="5">
    <source>
        <dbReference type="Proteomes" id="UP001055580"/>
    </source>
</evidence>
<evidence type="ECO:0000313" key="4">
    <source>
        <dbReference type="EMBL" id="URW75568.1"/>
    </source>
</evidence>
<gene>
    <name evidence="4" type="ORF">M9980_13740</name>
</gene>
<name>A0ABY4TZ34_9SPHN</name>